<feature type="chain" id="PRO_5040270849" evidence="2">
    <location>
        <begin position="28"/>
        <end position="335"/>
    </location>
</feature>
<dbReference type="InterPro" id="IPR052228">
    <property type="entry name" value="Sec_Metab_Biosynth_Oxidored"/>
</dbReference>
<keyword evidence="4" id="KW-1185">Reference proteome</keyword>
<dbReference type="OrthoDB" id="2898509at2759"/>
<protein>
    <submittedName>
        <fullName evidence="3">KR domain containing protein</fullName>
    </submittedName>
</protein>
<dbReference type="Gene3D" id="3.40.50.720">
    <property type="entry name" value="NAD(P)-binding Rossmann-like Domain"/>
    <property type="match status" value="1"/>
</dbReference>
<keyword evidence="1" id="KW-0560">Oxidoreductase</keyword>
<evidence type="ECO:0000256" key="2">
    <source>
        <dbReference type="SAM" id="SignalP"/>
    </source>
</evidence>
<evidence type="ECO:0000313" key="3">
    <source>
        <dbReference type="EMBL" id="GLB43104.1"/>
    </source>
</evidence>
<dbReference type="SUPFAM" id="SSF51735">
    <property type="entry name" value="NAD(P)-binding Rossmann-fold domains"/>
    <property type="match status" value="1"/>
</dbReference>
<proteinExistence type="predicted"/>
<dbReference type="GO" id="GO:0016491">
    <property type="term" value="F:oxidoreductase activity"/>
    <property type="evidence" value="ECO:0007669"/>
    <property type="project" value="UniProtKB-KW"/>
</dbReference>
<keyword evidence="2" id="KW-0732">Signal</keyword>
<dbReference type="AlphaFoldDB" id="A0A9P3UPS4"/>
<dbReference type="PANTHER" id="PTHR47534:SF3">
    <property type="entry name" value="ALCOHOL DEHYDROGENASE-LIKE C-TERMINAL DOMAIN-CONTAINING PROTEIN"/>
    <property type="match status" value="1"/>
</dbReference>
<dbReference type="EMBL" id="BRPK01000013">
    <property type="protein sequence ID" value="GLB43104.1"/>
    <property type="molecule type" value="Genomic_DNA"/>
</dbReference>
<gene>
    <name evidence="3" type="ORF">LshimejAT787_1300050</name>
</gene>
<dbReference type="PANTHER" id="PTHR47534">
    <property type="entry name" value="YALI0E05731P"/>
    <property type="match status" value="1"/>
</dbReference>
<comment type="caution">
    <text evidence="3">The sequence shown here is derived from an EMBL/GenBank/DDBJ whole genome shotgun (WGS) entry which is preliminary data.</text>
</comment>
<dbReference type="InterPro" id="IPR002347">
    <property type="entry name" value="SDR_fam"/>
</dbReference>
<organism evidence="3 4">
    <name type="scientific">Lyophyllum shimeji</name>
    <name type="common">Hon-shimeji</name>
    <name type="synonym">Tricholoma shimeji</name>
    <dbReference type="NCBI Taxonomy" id="47721"/>
    <lineage>
        <taxon>Eukaryota</taxon>
        <taxon>Fungi</taxon>
        <taxon>Dikarya</taxon>
        <taxon>Basidiomycota</taxon>
        <taxon>Agaricomycotina</taxon>
        <taxon>Agaricomycetes</taxon>
        <taxon>Agaricomycetidae</taxon>
        <taxon>Agaricales</taxon>
        <taxon>Tricholomatineae</taxon>
        <taxon>Lyophyllaceae</taxon>
        <taxon>Lyophyllum</taxon>
    </lineage>
</organism>
<sequence length="335" mass="36954">MHRSSLRLLLSSLLVALIALFFYSTAGMPTLAAVRNANAAFNPSYKPIAIFVGGTSGIGQGIAEAFARHTRGAAHIVIVGRNRAAADAIIAQFPKPDNNKTQYTHEFVQCDVTLMNNVEAVTKDLLARMPKINFLVMSPGYMTMRGRDETEEGLDKKFAVHYYARWKFVNDLLPALRRAKEAGEDSKVLSVLAAGKGAEIDLDDLGLKKTFSAPKIAFQAPTYNDLMMQEFAARNPGITFIHAYPGAVRTSLMASSDSRWIRASSPLVLGLLYPFTTSLHETGEYMLHGLLNRKEGFWRVGSRAEDLGMKNYFGSEEARKRLWEHTVKATAVSSS</sequence>
<name>A0A9P3UPS4_LYOSH</name>
<dbReference type="Pfam" id="PF00106">
    <property type="entry name" value="adh_short"/>
    <property type="match status" value="1"/>
</dbReference>
<dbReference type="InterPro" id="IPR036291">
    <property type="entry name" value="NAD(P)-bd_dom_sf"/>
</dbReference>
<evidence type="ECO:0000256" key="1">
    <source>
        <dbReference type="ARBA" id="ARBA00023002"/>
    </source>
</evidence>
<reference evidence="3" key="1">
    <citation type="submission" date="2022-07" db="EMBL/GenBank/DDBJ databases">
        <title>The genome of Lyophyllum shimeji provides insight into the initial evolution of ectomycorrhizal fungal genome.</title>
        <authorList>
            <person name="Kobayashi Y."/>
            <person name="Shibata T."/>
            <person name="Hirakawa H."/>
            <person name="Shigenobu S."/>
            <person name="Nishiyama T."/>
            <person name="Yamada A."/>
            <person name="Hasebe M."/>
            <person name="Kawaguchi M."/>
        </authorList>
    </citation>
    <scope>NUCLEOTIDE SEQUENCE</scope>
    <source>
        <strain evidence="3">AT787</strain>
    </source>
</reference>
<feature type="signal peptide" evidence="2">
    <location>
        <begin position="1"/>
        <end position="27"/>
    </location>
</feature>
<accession>A0A9P3UPS4</accession>
<evidence type="ECO:0000313" key="4">
    <source>
        <dbReference type="Proteomes" id="UP001063166"/>
    </source>
</evidence>
<dbReference type="Proteomes" id="UP001063166">
    <property type="component" value="Unassembled WGS sequence"/>
</dbReference>